<organism evidence="3 4">
    <name type="scientific">Roseburia amylophila</name>
    <dbReference type="NCBI Taxonomy" id="2981794"/>
    <lineage>
        <taxon>Bacteria</taxon>
        <taxon>Bacillati</taxon>
        <taxon>Bacillota</taxon>
        <taxon>Clostridia</taxon>
        <taxon>Lachnospirales</taxon>
        <taxon>Lachnospiraceae</taxon>
        <taxon>Roseburia</taxon>
    </lineage>
</organism>
<name>A0AAW4WGW1_9FIRM</name>
<comment type="caution">
    <text evidence="3">The sequence shown here is derived from an EMBL/GenBank/DDBJ whole genome shotgun (WGS) entry which is preliminary data.</text>
</comment>
<keyword evidence="1" id="KW-0472">Membrane</keyword>
<dbReference type="Proteomes" id="UP001198893">
    <property type="component" value="Unassembled WGS sequence"/>
</dbReference>
<dbReference type="InterPro" id="IPR038548">
    <property type="entry name" value="SporV_AA_N_sf"/>
</dbReference>
<dbReference type="RefSeq" id="WP_227700320.1">
    <property type="nucleotide sequence ID" value="NZ_JAJEQW010000005.1"/>
</dbReference>
<feature type="domain" description="Stage V sporulation protein AA" evidence="2">
    <location>
        <begin position="6"/>
        <end position="94"/>
    </location>
</feature>
<dbReference type="AlphaFoldDB" id="A0AAW4WGW1"/>
<evidence type="ECO:0000313" key="4">
    <source>
        <dbReference type="Proteomes" id="UP001198893"/>
    </source>
</evidence>
<keyword evidence="1" id="KW-1133">Transmembrane helix</keyword>
<sequence length="214" mass="24272">MSSQQTSLYIKIEKNSMVKDRHVKLSDVARMTGTDEAMIRQLKQMKIYSFPQKAKKTEYVQVMTSLKIFEMIQAQYPNVDITNEGEADFVIEYEPALQPSQTAEYAKTAVLCVLVFFGAAFTIMAFNNDISVTELFQKLYYQVMGKESTGITELEICYSIGLPVGVIIFFNHFGNSKITNDPTPIQVEMRKYEKDVDDTYIANCGRGGKTIDVD</sequence>
<evidence type="ECO:0000313" key="3">
    <source>
        <dbReference type="EMBL" id="MCC2241871.1"/>
    </source>
</evidence>
<feature type="transmembrane region" description="Helical" evidence="1">
    <location>
        <begin position="108"/>
        <end position="126"/>
    </location>
</feature>
<dbReference type="Gene3D" id="2.60.480.10">
    <property type="entry name" value="eubacterium ventriosum atcc domain"/>
    <property type="match status" value="1"/>
</dbReference>
<dbReference type="Pfam" id="PF12164">
    <property type="entry name" value="SporV_AA"/>
    <property type="match status" value="1"/>
</dbReference>
<dbReference type="InterPro" id="IPR021997">
    <property type="entry name" value="SporV_AA"/>
</dbReference>
<dbReference type="EMBL" id="JAJEQW010000005">
    <property type="protein sequence ID" value="MCC2241871.1"/>
    <property type="molecule type" value="Genomic_DNA"/>
</dbReference>
<evidence type="ECO:0000256" key="1">
    <source>
        <dbReference type="SAM" id="Phobius"/>
    </source>
</evidence>
<reference evidence="3" key="1">
    <citation type="submission" date="2021-10" db="EMBL/GenBank/DDBJ databases">
        <title>Anaerobic single-cell dispensing facilitates the cultivation of human gut bacteria.</title>
        <authorList>
            <person name="Afrizal A."/>
        </authorList>
    </citation>
    <scope>NUCLEOTIDE SEQUENCE</scope>
    <source>
        <strain evidence="3">CLA-AA-H204</strain>
    </source>
</reference>
<gene>
    <name evidence="3" type="ORF">LKD47_06090</name>
</gene>
<proteinExistence type="predicted"/>
<protein>
    <submittedName>
        <fullName evidence="3">Stage V sporulation protein AA</fullName>
    </submittedName>
</protein>
<evidence type="ECO:0000259" key="2">
    <source>
        <dbReference type="Pfam" id="PF12164"/>
    </source>
</evidence>
<keyword evidence="1" id="KW-0812">Transmembrane</keyword>
<accession>A0AAW4WGW1</accession>